<dbReference type="Proteomes" id="UP000660862">
    <property type="component" value="Unassembled WGS sequence"/>
</dbReference>
<evidence type="ECO:0000256" key="1">
    <source>
        <dbReference type="SAM" id="Phobius"/>
    </source>
</evidence>
<dbReference type="EMBL" id="BMER01000001">
    <property type="protein sequence ID" value="GGG80874.1"/>
    <property type="molecule type" value="Genomic_DNA"/>
</dbReference>
<dbReference type="Gene3D" id="1.25.40.10">
    <property type="entry name" value="Tetratricopeptide repeat domain"/>
    <property type="match status" value="1"/>
</dbReference>
<reference evidence="2" key="1">
    <citation type="journal article" date="2014" name="Int. J. Syst. Evol. Microbiol.">
        <title>Complete genome sequence of Corynebacterium casei LMG S-19264T (=DSM 44701T), isolated from a smear-ripened cheese.</title>
        <authorList>
            <consortium name="US DOE Joint Genome Institute (JGI-PGF)"/>
            <person name="Walter F."/>
            <person name="Albersmeier A."/>
            <person name="Kalinowski J."/>
            <person name="Ruckert C."/>
        </authorList>
    </citation>
    <scope>NUCLEOTIDE SEQUENCE</scope>
    <source>
        <strain evidence="2">CGMCC 1.12195</strain>
    </source>
</reference>
<organism evidence="2 3">
    <name type="scientific">Parapedobacter pyrenivorans</name>
    <dbReference type="NCBI Taxonomy" id="1305674"/>
    <lineage>
        <taxon>Bacteria</taxon>
        <taxon>Pseudomonadati</taxon>
        <taxon>Bacteroidota</taxon>
        <taxon>Sphingobacteriia</taxon>
        <taxon>Sphingobacteriales</taxon>
        <taxon>Sphingobacteriaceae</taxon>
        <taxon>Parapedobacter</taxon>
    </lineage>
</organism>
<feature type="transmembrane region" description="Helical" evidence="1">
    <location>
        <begin position="84"/>
        <end position="102"/>
    </location>
</feature>
<evidence type="ECO:0000313" key="3">
    <source>
        <dbReference type="Proteomes" id="UP000660862"/>
    </source>
</evidence>
<dbReference type="InterPro" id="IPR011990">
    <property type="entry name" value="TPR-like_helical_dom_sf"/>
</dbReference>
<gene>
    <name evidence="2" type="ORF">GCM10007415_11750</name>
</gene>
<dbReference type="AlphaFoldDB" id="A0A917HJ62"/>
<dbReference type="Pfam" id="PF13174">
    <property type="entry name" value="TPR_6"/>
    <property type="match status" value="1"/>
</dbReference>
<comment type="caution">
    <text evidence="2">The sequence shown here is derived from an EMBL/GenBank/DDBJ whole genome shotgun (WGS) entry which is preliminary data.</text>
</comment>
<dbReference type="InterPro" id="IPR019734">
    <property type="entry name" value="TPR_rpt"/>
</dbReference>
<name>A0A917HJ62_9SPHI</name>
<proteinExistence type="predicted"/>
<reference evidence="2" key="2">
    <citation type="submission" date="2020-09" db="EMBL/GenBank/DDBJ databases">
        <authorList>
            <person name="Sun Q."/>
            <person name="Zhou Y."/>
        </authorList>
    </citation>
    <scope>NUCLEOTIDE SEQUENCE</scope>
    <source>
        <strain evidence="2">CGMCC 1.12195</strain>
    </source>
</reference>
<dbReference type="RefSeq" id="WP_188504962.1">
    <property type="nucleotide sequence ID" value="NZ_BMER01000001.1"/>
</dbReference>
<keyword evidence="1" id="KW-1133">Transmembrane helix</keyword>
<evidence type="ECO:0008006" key="4">
    <source>
        <dbReference type="Google" id="ProtNLM"/>
    </source>
</evidence>
<dbReference type="SUPFAM" id="SSF48452">
    <property type="entry name" value="TPR-like"/>
    <property type="match status" value="1"/>
</dbReference>
<evidence type="ECO:0000313" key="2">
    <source>
        <dbReference type="EMBL" id="GGG80874.1"/>
    </source>
</evidence>
<keyword evidence="1" id="KW-0812">Transmembrane</keyword>
<keyword evidence="3" id="KW-1185">Reference proteome</keyword>
<keyword evidence="1" id="KW-0472">Membrane</keyword>
<protein>
    <recommendedName>
        <fullName evidence="4">Tetratricopeptide repeat-containing protein</fullName>
    </recommendedName>
</protein>
<accession>A0A917HJ62</accession>
<sequence length="250" mass="28630">MPEKYDVLIDAYLTGKLEGDELHKVEKLRAEDPVFREELQFRQQAAKAFARNEHERLKSRLQSLTDEEQSPETTISGQESRLTWWYAAASILLIGTIGLFYWSNQPVRTSSELYSIHFTPYPNIVMPIVREATDTDVLTRAYANYEKGNYERAYILFAQLIGDGNADAETVFYQALSAMQLNRYKEATTLLSTYLDSPGTKLMRQAQWYLSLAYIKMGETESAINLLEQLAVSNGYKQTEAKVLIKELNP</sequence>